<evidence type="ECO:0000256" key="4">
    <source>
        <dbReference type="ARBA" id="ARBA00022692"/>
    </source>
</evidence>
<dbReference type="Pfam" id="PF00528">
    <property type="entry name" value="BPD_transp_1"/>
    <property type="match status" value="1"/>
</dbReference>
<keyword evidence="5 7" id="KW-1133">Transmembrane helix</keyword>
<feature type="transmembrane region" description="Helical" evidence="7">
    <location>
        <begin position="283"/>
        <end position="304"/>
    </location>
</feature>
<dbReference type="InterPro" id="IPR050809">
    <property type="entry name" value="UgpAE/MalFG_permease"/>
</dbReference>
<feature type="transmembrane region" description="Helical" evidence="7">
    <location>
        <begin position="121"/>
        <end position="142"/>
    </location>
</feature>
<evidence type="ECO:0000256" key="1">
    <source>
        <dbReference type="ARBA" id="ARBA00004651"/>
    </source>
</evidence>
<feature type="transmembrane region" description="Helical" evidence="7">
    <location>
        <begin position="224"/>
        <end position="242"/>
    </location>
</feature>
<evidence type="ECO:0000256" key="2">
    <source>
        <dbReference type="ARBA" id="ARBA00022448"/>
    </source>
</evidence>
<dbReference type="AlphaFoldDB" id="A0A1G5RUU5"/>
<dbReference type="GO" id="GO:0055085">
    <property type="term" value="P:transmembrane transport"/>
    <property type="evidence" value="ECO:0007669"/>
    <property type="project" value="InterPro"/>
</dbReference>
<evidence type="ECO:0000256" key="6">
    <source>
        <dbReference type="ARBA" id="ARBA00023136"/>
    </source>
</evidence>
<keyword evidence="6 7" id="KW-0472">Membrane</keyword>
<proteinExistence type="inferred from homology"/>
<organism evidence="9 10">
    <name type="scientific">Pseudobutyrivibrio xylanivorans</name>
    <dbReference type="NCBI Taxonomy" id="185007"/>
    <lineage>
        <taxon>Bacteria</taxon>
        <taxon>Bacillati</taxon>
        <taxon>Bacillota</taxon>
        <taxon>Clostridia</taxon>
        <taxon>Lachnospirales</taxon>
        <taxon>Lachnospiraceae</taxon>
        <taxon>Pseudobutyrivibrio</taxon>
    </lineage>
</organism>
<dbReference type="CDD" id="cd06261">
    <property type="entry name" value="TM_PBP2"/>
    <property type="match status" value="1"/>
</dbReference>
<evidence type="ECO:0000256" key="5">
    <source>
        <dbReference type="ARBA" id="ARBA00022989"/>
    </source>
</evidence>
<sequence length="314" mass="35822">MSGKTKSKNEKKNLKRRLKKYFPIYIMALPGLIYLFINNYMPLPGLILAFKKYNARKGIFGSDFVGFKNFKYLFATRDAFVITRNTICYNLAFIIVNTILAVFVAILIAEMTSKWKKVYQCLILLPYMVSMVIVSYLVYGFLSNDNGFINNTILPLFGADPVQWYMEKKYWPFFLTFVNAWKVIGYNSIIYISTILGIDRGIYESAAIDGASKWMQIKKITIPLLKPTVIMMTLLAVGRIFYSDFGLFYQVPQNQGSLFAVTNTIDTYVYRGLLELGDMSMSAAAGLYQSIVGFILILAANYSVRRIDPDSALF</sequence>
<dbReference type="InterPro" id="IPR035906">
    <property type="entry name" value="MetI-like_sf"/>
</dbReference>
<evidence type="ECO:0000256" key="3">
    <source>
        <dbReference type="ARBA" id="ARBA00022475"/>
    </source>
</evidence>
<feature type="transmembrane region" description="Helical" evidence="7">
    <location>
        <begin position="89"/>
        <end position="109"/>
    </location>
</feature>
<comment type="subcellular location">
    <subcellularLocation>
        <location evidence="1 7">Cell membrane</location>
        <topology evidence="1 7">Multi-pass membrane protein</topology>
    </subcellularLocation>
</comment>
<accession>A0A1G5RUU5</accession>
<dbReference type="PANTHER" id="PTHR43227:SF11">
    <property type="entry name" value="BLL4140 PROTEIN"/>
    <property type="match status" value="1"/>
</dbReference>
<evidence type="ECO:0000259" key="8">
    <source>
        <dbReference type="PROSITE" id="PS50928"/>
    </source>
</evidence>
<feature type="transmembrane region" description="Helical" evidence="7">
    <location>
        <begin position="21"/>
        <end position="41"/>
    </location>
</feature>
<dbReference type="GO" id="GO:0005886">
    <property type="term" value="C:plasma membrane"/>
    <property type="evidence" value="ECO:0007669"/>
    <property type="project" value="UniProtKB-SubCell"/>
</dbReference>
<reference evidence="9 10" key="1">
    <citation type="submission" date="2016-10" db="EMBL/GenBank/DDBJ databases">
        <authorList>
            <person name="de Groot N.N."/>
        </authorList>
    </citation>
    <scope>NUCLEOTIDE SEQUENCE [LARGE SCALE GENOMIC DNA]</scope>
    <source>
        <strain evidence="9 10">DSM 10317</strain>
    </source>
</reference>
<dbReference type="Gene3D" id="1.10.3720.10">
    <property type="entry name" value="MetI-like"/>
    <property type="match status" value="1"/>
</dbReference>
<dbReference type="InterPro" id="IPR000515">
    <property type="entry name" value="MetI-like"/>
</dbReference>
<evidence type="ECO:0000256" key="7">
    <source>
        <dbReference type="RuleBase" id="RU363032"/>
    </source>
</evidence>
<feature type="domain" description="ABC transmembrane type-1" evidence="8">
    <location>
        <begin position="83"/>
        <end position="300"/>
    </location>
</feature>
<evidence type="ECO:0000313" key="9">
    <source>
        <dbReference type="EMBL" id="SCZ77786.1"/>
    </source>
</evidence>
<dbReference type="PANTHER" id="PTHR43227">
    <property type="entry name" value="BLL4140 PROTEIN"/>
    <property type="match status" value="1"/>
</dbReference>
<dbReference type="RefSeq" id="WP_242870404.1">
    <property type="nucleotide sequence ID" value="NZ_FMWK01000004.1"/>
</dbReference>
<name>A0A1G5RUU5_PSEXY</name>
<comment type="similarity">
    <text evidence="7">Belongs to the binding-protein-dependent transport system permease family.</text>
</comment>
<keyword evidence="3" id="KW-1003">Cell membrane</keyword>
<protein>
    <submittedName>
        <fullName evidence="9">Putative aldouronate transport system permease protein</fullName>
    </submittedName>
</protein>
<dbReference type="EMBL" id="FMWK01000004">
    <property type="protein sequence ID" value="SCZ77786.1"/>
    <property type="molecule type" value="Genomic_DNA"/>
</dbReference>
<keyword evidence="4 7" id="KW-0812">Transmembrane</keyword>
<dbReference type="Proteomes" id="UP000199428">
    <property type="component" value="Unassembled WGS sequence"/>
</dbReference>
<keyword evidence="2 7" id="KW-0813">Transport</keyword>
<dbReference type="SUPFAM" id="SSF161098">
    <property type="entry name" value="MetI-like"/>
    <property type="match status" value="1"/>
</dbReference>
<gene>
    <name evidence="9" type="ORF">SAMN02910350_00928</name>
</gene>
<evidence type="ECO:0000313" key="10">
    <source>
        <dbReference type="Proteomes" id="UP000199428"/>
    </source>
</evidence>
<dbReference type="PROSITE" id="PS50928">
    <property type="entry name" value="ABC_TM1"/>
    <property type="match status" value="1"/>
</dbReference>